<dbReference type="InterPro" id="IPR005146">
    <property type="entry name" value="B3/B4_tRNA-bd"/>
</dbReference>
<comment type="caution">
    <text evidence="2">The sequence shown here is derived from an EMBL/GenBank/DDBJ whole genome shotgun (WGS) entry which is preliminary data.</text>
</comment>
<dbReference type="Gene3D" id="3.50.40.10">
    <property type="entry name" value="Phenylalanyl-trna Synthetase, Chain B, domain 3"/>
    <property type="match status" value="1"/>
</dbReference>
<dbReference type="RefSeq" id="WP_221856610.1">
    <property type="nucleotide sequence ID" value="NZ_BAAAYV010000002.1"/>
</dbReference>
<reference evidence="3" key="1">
    <citation type="journal article" date="2019" name="Int. J. Syst. Evol. Microbiol.">
        <title>The Global Catalogue of Microorganisms (GCM) 10K type strain sequencing project: providing services to taxonomists for standard genome sequencing and annotation.</title>
        <authorList>
            <consortium name="The Broad Institute Genomics Platform"/>
            <consortium name="The Broad Institute Genome Sequencing Center for Infectious Disease"/>
            <person name="Wu L."/>
            <person name="Ma J."/>
        </authorList>
    </citation>
    <scope>NUCLEOTIDE SEQUENCE [LARGE SCALE GENOMIC DNA]</scope>
    <source>
        <strain evidence="3">JCM 16546</strain>
    </source>
</reference>
<evidence type="ECO:0000313" key="2">
    <source>
        <dbReference type="EMBL" id="GAA3647772.1"/>
    </source>
</evidence>
<gene>
    <name evidence="2" type="ORF">GCM10022202_04050</name>
</gene>
<organism evidence="2 3">
    <name type="scientific">Microbacterium marinilacus</name>
    <dbReference type="NCBI Taxonomy" id="415209"/>
    <lineage>
        <taxon>Bacteria</taxon>
        <taxon>Bacillati</taxon>
        <taxon>Actinomycetota</taxon>
        <taxon>Actinomycetes</taxon>
        <taxon>Micrococcales</taxon>
        <taxon>Microbacteriaceae</taxon>
        <taxon>Microbacterium</taxon>
    </lineage>
</organism>
<dbReference type="Pfam" id="PF03483">
    <property type="entry name" value="B3_4"/>
    <property type="match status" value="1"/>
</dbReference>
<evidence type="ECO:0000313" key="3">
    <source>
        <dbReference type="Proteomes" id="UP001410795"/>
    </source>
</evidence>
<proteinExistence type="predicted"/>
<dbReference type="InterPro" id="IPR020825">
    <property type="entry name" value="Phe-tRNA_synthase-like_B3/B4"/>
</dbReference>
<dbReference type="Proteomes" id="UP001410795">
    <property type="component" value="Unassembled WGS sequence"/>
</dbReference>
<feature type="domain" description="B3/B4 tRNA-binding" evidence="1">
    <location>
        <begin position="70"/>
        <end position="225"/>
    </location>
</feature>
<protein>
    <submittedName>
        <fullName evidence="2">B3/4 domain-containing protein</fullName>
    </submittedName>
</protein>
<accession>A0ABP7B4P2</accession>
<sequence length="239" mass="25711">MPDPTHALDHAVVSAEVFSLRPDYRAALLGVTGLSPGPTDAAGEALLREAESAASAALAAGPLEEIPHVAAWREAYRDFGAKPQRTRHSLEALLRRAASDGLPRVNRLTDLYNAISVLHLLPIGGEDLDRYEGAPQLVRATGDELFDTMAGGTPSTEHPDGGEVVWRDDGGVTCRRWNWRQGRRTQLTDETTSALFILDALGPLDDDALEAAAAELAHRLVALGDDVHVAHRILRAPND</sequence>
<dbReference type="SUPFAM" id="SSF56037">
    <property type="entry name" value="PheT/TilS domain"/>
    <property type="match status" value="1"/>
</dbReference>
<keyword evidence="3" id="KW-1185">Reference proteome</keyword>
<evidence type="ECO:0000259" key="1">
    <source>
        <dbReference type="SMART" id="SM00873"/>
    </source>
</evidence>
<dbReference type="PANTHER" id="PTHR39209">
    <property type="match status" value="1"/>
</dbReference>
<name>A0ABP7B4P2_9MICO</name>
<dbReference type="PANTHER" id="PTHR39209:SF2">
    <property type="entry name" value="CYTOPLASMIC PROTEIN"/>
    <property type="match status" value="1"/>
</dbReference>
<dbReference type="EMBL" id="BAAAYV010000002">
    <property type="protein sequence ID" value="GAA3647772.1"/>
    <property type="molecule type" value="Genomic_DNA"/>
</dbReference>
<dbReference type="SMART" id="SM00873">
    <property type="entry name" value="B3_4"/>
    <property type="match status" value="1"/>
</dbReference>